<dbReference type="PANTHER" id="PTHR32382">
    <property type="entry name" value="FASCICLIN-LIKE ARABINOGALACTAN PROTEIN"/>
    <property type="match status" value="1"/>
</dbReference>
<dbReference type="OrthoDB" id="682048at2759"/>
<evidence type="ECO:0000256" key="1">
    <source>
        <dbReference type="ARBA" id="ARBA00004609"/>
    </source>
</evidence>
<name>A0A830D0L1_9LAMI</name>
<feature type="signal peptide" evidence="13">
    <location>
        <begin position="1"/>
        <end position="28"/>
    </location>
</feature>
<dbReference type="SMART" id="SM00554">
    <property type="entry name" value="FAS1"/>
    <property type="match status" value="2"/>
</dbReference>
<proteinExistence type="inferred from homology"/>
<dbReference type="PANTHER" id="PTHR32382:SF4">
    <property type="entry name" value="FASCICLIN-LIKE ARABINOGALACTAN PROTEIN 1"/>
    <property type="match status" value="1"/>
</dbReference>
<feature type="region of interest" description="Disordered" evidence="12">
    <location>
        <begin position="339"/>
        <end position="386"/>
    </location>
</feature>
<dbReference type="PROSITE" id="PS50213">
    <property type="entry name" value="FAS1"/>
    <property type="match status" value="2"/>
</dbReference>
<feature type="chain" id="PRO_5032728207" evidence="13">
    <location>
        <begin position="29"/>
        <end position="410"/>
    </location>
</feature>
<evidence type="ECO:0000256" key="2">
    <source>
        <dbReference type="ARBA" id="ARBA00007843"/>
    </source>
</evidence>
<evidence type="ECO:0000256" key="11">
    <source>
        <dbReference type="ARBA" id="ARBA00024686"/>
    </source>
</evidence>
<dbReference type="AlphaFoldDB" id="A0A830D0L1"/>
<comment type="subcellular location">
    <subcellularLocation>
        <location evidence="1">Cell membrane</location>
        <topology evidence="1">Lipid-anchor</topology>
        <topology evidence="1">GPI-anchor</topology>
    </subcellularLocation>
</comment>
<dbReference type="InterPro" id="IPR036378">
    <property type="entry name" value="FAS1_dom_sf"/>
</dbReference>
<evidence type="ECO:0000256" key="10">
    <source>
        <dbReference type="ARBA" id="ARBA00023288"/>
    </source>
</evidence>
<evidence type="ECO:0000256" key="7">
    <source>
        <dbReference type="ARBA" id="ARBA00022974"/>
    </source>
</evidence>
<dbReference type="Pfam" id="PF02469">
    <property type="entry name" value="Fasciclin"/>
    <property type="match status" value="2"/>
</dbReference>
<dbReference type="GO" id="GO:0005886">
    <property type="term" value="C:plasma membrane"/>
    <property type="evidence" value="ECO:0007669"/>
    <property type="project" value="UniProtKB-SubCell"/>
</dbReference>
<evidence type="ECO:0000313" key="15">
    <source>
        <dbReference type="EMBL" id="GFP99891.1"/>
    </source>
</evidence>
<evidence type="ECO:0000259" key="14">
    <source>
        <dbReference type="PROSITE" id="PS50213"/>
    </source>
</evidence>
<evidence type="ECO:0000256" key="13">
    <source>
        <dbReference type="SAM" id="SignalP"/>
    </source>
</evidence>
<evidence type="ECO:0000256" key="12">
    <source>
        <dbReference type="SAM" id="MobiDB-lite"/>
    </source>
</evidence>
<evidence type="ECO:0000313" key="16">
    <source>
        <dbReference type="Proteomes" id="UP000653305"/>
    </source>
</evidence>
<evidence type="ECO:0000256" key="4">
    <source>
        <dbReference type="ARBA" id="ARBA00022622"/>
    </source>
</evidence>
<dbReference type="InterPro" id="IPR000782">
    <property type="entry name" value="FAS1_domain"/>
</dbReference>
<evidence type="ECO:0000256" key="3">
    <source>
        <dbReference type="ARBA" id="ARBA00022475"/>
    </source>
</evidence>
<keyword evidence="16" id="KW-1185">Reference proteome</keyword>
<dbReference type="SUPFAM" id="SSF82153">
    <property type="entry name" value="FAS1 domain"/>
    <property type="match status" value="2"/>
</dbReference>
<keyword evidence="4" id="KW-0336">GPI-anchor</keyword>
<sequence>MQLRQSAAAAVALSLSLLLLLLPSTTHAHNITRILAKHPEFSTFSHYLTVTQLAPEINRRETITVCAVDNAGMSDLLSKHLSIGAIKNVLSLHVLLDYFDAKKLHQITDGTALAATMYQATGSAAGSSGFVNITDIKGGKVGFSPQDNDGVVSASFVKSVEAVPYNISVIQISGVLPSSEAEAPAPAPSQRNISALMSAHGCKVFAETLLANPDAAETFESNVESGLTIFCPGDDAMKGFMPKFKNLTASGKQSLLEYHGIPIYESMSGLKSSNGLTNSLATDGARKFDFTVQNDGADVTIMTKIVTAKIVNTLIDEQPLAIYELDKVLMPKELFKGALSPAPAPGPDAESPKPSKKRKHKSPPAPSDSPADAPDGDVADQTADSNGAAGFDGGRFVAVVLSVWFAFLQL</sequence>
<evidence type="ECO:0000256" key="5">
    <source>
        <dbReference type="ARBA" id="ARBA00022729"/>
    </source>
</evidence>
<keyword evidence="8" id="KW-0472">Membrane</keyword>
<dbReference type="FunFam" id="2.30.180.10:FF:000008">
    <property type="entry name" value="Fasciclin-like arabinogalactan protein 10"/>
    <property type="match status" value="1"/>
</dbReference>
<feature type="domain" description="FAS1" evidence="14">
    <location>
        <begin position="189"/>
        <end position="329"/>
    </location>
</feature>
<keyword evidence="9" id="KW-0325">Glycoprotein</keyword>
<dbReference type="GO" id="GO:0098552">
    <property type="term" value="C:side of membrane"/>
    <property type="evidence" value="ECO:0007669"/>
    <property type="project" value="UniProtKB-KW"/>
</dbReference>
<dbReference type="Proteomes" id="UP000653305">
    <property type="component" value="Unassembled WGS sequence"/>
</dbReference>
<comment type="function">
    <text evidence="11">May be a cell surface adhesion protein.</text>
</comment>
<evidence type="ECO:0000256" key="9">
    <source>
        <dbReference type="ARBA" id="ARBA00023180"/>
    </source>
</evidence>
<evidence type="ECO:0000256" key="6">
    <source>
        <dbReference type="ARBA" id="ARBA00022737"/>
    </source>
</evidence>
<keyword evidence="3" id="KW-1003">Cell membrane</keyword>
<accession>A0A830D0L1</accession>
<gene>
    <name evidence="15" type="ORF">PHJA_002133200</name>
</gene>
<dbReference type="Gene3D" id="2.30.180.10">
    <property type="entry name" value="FAS1 domain"/>
    <property type="match status" value="2"/>
</dbReference>
<feature type="domain" description="FAS1" evidence="14">
    <location>
        <begin position="28"/>
        <end position="176"/>
    </location>
</feature>
<keyword evidence="7" id="KW-0654">Proteoglycan</keyword>
<comment type="caution">
    <text evidence="15">The sequence shown here is derived from an EMBL/GenBank/DDBJ whole genome shotgun (WGS) entry which is preliminary data.</text>
</comment>
<protein>
    <submittedName>
        <fullName evidence="15">Fasciclin-like arabinogalactan protein 1</fullName>
    </submittedName>
</protein>
<comment type="similarity">
    <text evidence="2">Belongs to the fasciclin-like AGP family.</text>
</comment>
<keyword evidence="10" id="KW-0449">Lipoprotein</keyword>
<dbReference type="EMBL" id="BMAC01000595">
    <property type="protein sequence ID" value="GFP99891.1"/>
    <property type="molecule type" value="Genomic_DNA"/>
</dbReference>
<keyword evidence="5 13" id="KW-0732">Signal</keyword>
<reference evidence="15" key="1">
    <citation type="submission" date="2020-07" db="EMBL/GenBank/DDBJ databases">
        <title>Ethylene signaling mediates host invasion by parasitic plants.</title>
        <authorList>
            <person name="Yoshida S."/>
        </authorList>
    </citation>
    <scope>NUCLEOTIDE SEQUENCE</scope>
    <source>
        <strain evidence="15">Okayama</strain>
    </source>
</reference>
<dbReference type="InterPro" id="IPR033254">
    <property type="entry name" value="Plant_FLA"/>
</dbReference>
<evidence type="ECO:0000256" key="8">
    <source>
        <dbReference type="ARBA" id="ARBA00023136"/>
    </source>
</evidence>
<keyword evidence="6" id="KW-0677">Repeat</keyword>
<organism evidence="15 16">
    <name type="scientific">Phtheirospermum japonicum</name>
    <dbReference type="NCBI Taxonomy" id="374723"/>
    <lineage>
        <taxon>Eukaryota</taxon>
        <taxon>Viridiplantae</taxon>
        <taxon>Streptophyta</taxon>
        <taxon>Embryophyta</taxon>
        <taxon>Tracheophyta</taxon>
        <taxon>Spermatophyta</taxon>
        <taxon>Magnoliopsida</taxon>
        <taxon>eudicotyledons</taxon>
        <taxon>Gunneridae</taxon>
        <taxon>Pentapetalae</taxon>
        <taxon>asterids</taxon>
        <taxon>lamiids</taxon>
        <taxon>Lamiales</taxon>
        <taxon>Orobanchaceae</taxon>
        <taxon>Orobanchaceae incertae sedis</taxon>
        <taxon>Phtheirospermum</taxon>
    </lineage>
</organism>
<dbReference type="FunFam" id="2.30.180.10:FF:000010">
    <property type="entry name" value="Fasciclin-like arabinogalactan protein 2"/>
    <property type="match status" value="1"/>
</dbReference>